<proteinExistence type="predicted"/>
<dbReference type="HOGENOM" id="CLU_120522_2_0_11"/>
<comment type="caution">
    <text evidence="1">The sequence shown here is derived from an EMBL/GenBank/DDBJ whole genome shotgun (WGS) entry which is preliminary data.</text>
</comment>
<dbReference type="SUPFAM" id="SSF81301">
    <property type="entry name" value="Nucleotidyltransferase"/>
    <property type="match status" value="1"/>
</dbReference>
<evidence type="ECO:0000313" key="1">
    <source>
        <dbReference type="EMBL" id="CCM63323.1"/>
    </source>
</evidence>
<dbReference type="RefSeq" id="WP_012225778.1">
    <property type="nucleotide sequence ID" value="NZ_HG422565.1"/>
</dbReference>
<dbReference type="Gene3D" id="3.30.460.40">
    <property type="match status" value="1"/>
</dbReference>
<dbReference type="AlphaFoldDB" id="R4YYA8"/>
<reference evidence="1 2" key="1">
    <citation type="journal article" date="2013" name="ISME J.">
        <title>Metabolic model for the filamentous 'Candidatus Microthrix parvicella' based on genomic and metagenomic analyses.</title>
        <authorList>
            <person name="Jon McIlroy S."/>
            <person name="Kristiansen R."/>
            <person name="Albertsen M."/>
            <person name="Michael Karst S."/>
            <person name="Rossetti S."/>
            <person name="Lund Nielsen J."/>
            <person name="Tandoi V."/>
            <person name="James Seviour R."/>
            <person name="Nielsen P.H."/>
        </authorList>
    </citation>
    <scope>NUCLEOTIDE SEQUENCE [LARGE SCALE GENOMIC DNA]</scope>
    <source>
        <strain evidence="1 2">RN1</strain>
    </source>
</reference>
<name>R4YYA8_9ACTN</name>
<dbReference type="OrthoDB" id="3212051at2"/>
<sequence>MRLSRDFSEFVEFCEAHEVRYLIIGGYAVGFHGHVRYTKDLDVWVEPTVGNAELLLAALDEFGFRSLGLTTSDLTSPDTVIQLGYPPNRIDLLTEPSGVTFEECWSRRERVQLTDELTINVIGFGDLIANKRESGRPRDLADIDDLGAQQ</sequence>
<gene>
    <name evidence="1" type="ORF">BN381_210013</name>
</gene>
<keyword evidence="2" id="KW-1185">Reference proteome</keyword>
<organism evidence="1 2">
    <name type="scientific">Candidatus Neomicrothrix parvicella RN1</name>
    <dbReference type="NCBI Taxonomy" id="1229780"/>
    <lineage>
        <taxon>Bacteria</taxon>
        <taxon>Bacillati</taxon>
        <taxon>Actinomycetota</taxon>
        <taxon>Acidimicrobiia</taxon>
        <taxon>Acidimicrobiales</taxon>
        <taxon>Microthrixaceae</taxon>
        <taxon>Candidatus Neomicrothrix</taxon>
    </lineage>
</organism>
<dbReference type="EMBL" id="CANL01000014">
    <property type="protein sequence ID" value="CCM63323.1"/>
    <property type="molecule type" value="Genomic_DNA"/>
</dbReference>
<accession>R4YYA8</accession>
<dbReference type="Proteomes" id="UP000018291">
    <property type="component" value="Unassembled WGS sequence"/>
</dbReference>
<dbReference type="InterPro" id="IPR043519">
    <property type="entry name" value="NT_sf"/>
</dbReference>
<dbReference type="STRING" id="1229780.BN381_210013"/>
<evidence type="ECO:0000313" key="2">
    <source>
        <dbReference type="Proteomes" id="UP000018291"/>
    </source>
</evidence>
<protein>
    <submittedName>
        <fullName evidence="1">Uncharacterized protein</fullName>
    </submittedName>
</protein>
<dbReference type="eggNOG" id="COG4914">
    <property type="taxonomic scope" value="Bacteria"/>
</dbReference>